<gene>
    <name evidence="2" type="ORF">I5M27_03870</name>
</gene>
<dbReference type="SUPFAM" id="SSF53474">
    <property type="entry name" value="alpha/beta-Hydrolases"/>
    <property type="match status" value="1"/>
</dbReference>
<proteinExistence type="predicted"/>
<comment type="caution">
    <text evidence="2">The sequence shown here is derived from an EMBL/GenBank/DDBJ whole genome shotgun (WGS) entry which is preliminary data.</text>
</comment>
<dbReference type="InterPro" id="IPR003140">
    <property type="entry name" value="PLipase/COase/thioEstase"/>
</dbReference>
<reference evidence="2 3" key="1">
    <citation type="submission" date="2020-12" db="EMBL/GenBank/DDBJ databases">
        <title>Bacterial novel species Adhaeribacter sp. BT258 isolated from soil.</title>
        <authorList>
            <person name="Jung H.-Y."/>
        </authorList>
    </citation>
    <scope>NUCLEOTIDE SEQUENCE [LARGE SCALE GENOMIC DNA]</scope>
    <source>
        <strain evidence="2 3">BT258</strain>
    </source>
</reference>
<name>A0ABS1BYB7_9BACT</name>
<dbReference type="RefSeq" id="WP_200504698.1">
    <property type="nucleotide sequence ID" value="NZ_JAEHFX010000001.1"/>
</dbReference>
<evidence type="ECO:0000259" key="1">
    <source>
        <dbReference type="Pfam" id="PF02230"/>
    </source>
</evidence>
<feature type="domain" description="Phospholipase/carboxylesterase/thioesterase" evidence="1">
    <location>
        <begin position="24"/>
        <end position="211"/>
    </location>
</feature>
<dbReference type="Pfam" id="PF02230">
    <property type="entry name" value="Abhydrolase_2"/>
    <property type="match status" value="1"/>
</dbReference>
<dbReference type="Gene3D" id="3.40.50.1820">
    <property type="entry name" value="alpha/beta hydrolase"/>
    <property type="match status" value="1"/>
</dbReference>
<protein>
    <submittedName>
        <fullName evidence="2">Phospholipase</fullName>
    </submittedName>
</protein>
<sequence>MKAFNLPVTRTANVYQLGEFSKATETLWIVCHGYGQRADYFLRHFQSLDTGKNVVVAPEALSKFYREGFRGHVGASWMTSYNRETEIHDYVNYLNQLFESLKPDFPANLKVNILGFSQGGATVCRWLAAGKVPCNRLILWAAAFPEDMNFDLSLETLKQTNLVMVRGTEDEMIPEDMPQKQYELLRSYGLTPQIVSFNGGHKMDAEILRQLDAGII</sequence>
<dbReference type="InterPro" id="IPR029058">
    <property type="entry name" value="AB_hydrolase_fold"/>
</dbReference>
<organism evidence="2 3">
    <name type="scientific">Adhaeribacter terrigena</name>
    <dbReference type="NCBI Taxonomy" id="2793070"/>
    <lineage>
        <taxon>Bacteria</taxon>
        <taxon>Pseudomonadati</taxon>
        <taxon>Bacteroidota</taxon>
        <taxon>Cytophagia</taxon>
        <taxon>Cytophagales</taxon>
        <taxon>Hymenobacteraceae</taxon>
        <taxon>Adhaeribacter</taxon>
    </lineage>
</organism>
<dbReference type="EMBL" id="JAEHFX010000001">
    <property type="protein sequence ID" value="MBK0402107.1"/>
    <property type="molecule type" value="Genomic_DNA"/>
</dbReference>
<dbReference type="Proteomes" id="UP000644147">
    <property type="component" value="Unassembled WGS sequence"/>
</dbReference>
<keyword evidence="3" id="KW-1185">Reference proteome</keyword>
<evidence type="ECO:0000313" key="3">
    <source>
        <dbReference type="Proteomes" id="UP000644147"/>
    </source>
</evidence>
<accession>A0ABS1BYB7</accession>
<evidence type="ECO:0000313" key="2">
    <source>
        <dbReference type="EMBL" id="MBK0402107.1"/>
    </source>
</evidence>